<evidence type="ECO:0000313" key="12">
    <source>
        <dbReference type="Proteomes" id="UP001296104"/>
    </source>
</evidence>
<feature type="signal peptide" evidence="9">
    <location>
        <begin position="1"/>
        <end position="22"/>
    </location>
</feature>
<evidence type="ECO:0000313" key="11">
    <source>
        <dbReference type="EMBL" id="CAK4032204.1"/>
    </source>
</evidence>
<feature type="transmembrane region" description="Helical" evidence="8">
    <location>
        <begin position="587"/>
        <end position="616"/>
    </location>
</feature>
<feature type="chain" id="PRO_5042578533" evidence="9">
    <location>
        <begin position="23"/>
        <end position="748"/>
    </location>
</feature>
<gene>
    <name evidence="11" type="ORF">LECACI_7A007362</name>
</gene>
<feature type="compositionally biased region" description="Basic and acidic residues" evidence="7">
    <location>
        <begin position="676"/>
        <end position="702"/>
    </location>
</feature>
<evidence type="ECO:0000256" key="6">
    <source>
        <dbReference type="ARBA" id="ARBA00023136"/>
    </source>
</evidence>
<evidence type="ECO:0000256" key="7">
    <source>
        <dbReference type="SAM" id="MobiDB-lite"/>
    </source>
</evidence>
<name>A0AAI8Z473_9PEZI</name>
<evidence type="ECO:0000259" key="10">
    <source>
        <dbReference type="SMART" id="SM01320"/>
    </source>
</evidence>
<feature type="compositionally biased region" description="Low complexity" evidence="7">
    <location>
        <begin position="316"/>
        <end position="335"/>
    </location>
</feature>
<evidence type="ECO:0000256" key="5">
    <source>
        <dbReference type="ARBA" id="ARBA00022989"/>
    </source>
</evidence>
<evidence type="ECO:0000256" key="8">
    <source>
        <dbReference type="SAM" id="Phobius"/>
    </source>
</evidence>
<feature type="transmembrane region" description="Helical" evidence="8">
    <location>
        <begin position="499"/>
        <end position="520"/>
    </location>
</feature>
<reference evidence="11" key="1">
    <citation type="submission" date="2023-11" db="EMBL/GenBank/DDBJ databases">
        <authorList>
            <person name="Alioto T."/>
            <person name="Alioto T."/>
            <person name="Gomez Garrido J."/>
        </authorList>
    </citation>
    <scope>NUCLEOTIDE SEQUENCE</scope>
</reference>
<feature type="domain" description="ML-like" evidence="10">
    <location>
        <begin position="24"/>
        <end position="172"/>
    </location>
</feature>
<keyword evidence="5 8" id="KW-1133">Transmembrane helix</keyword>
<accession>A0AAI8Z473</accession>
<comment type="similarity">
    <text evidence="2">Belongs to the transient receptor potential (TRP) ion channel family.</text>
</comment>
<feature type="region of interest" description="Disordered" evidence="7">
    <location>
        <begin position="316"/>
        <end position="336"/>
    </location>
</feature>
<dbReference type="EMBL" id="CAVMBE010000059">
    <property type="protein sequence ID" value="CAK4032204.1"/>
    <property type="molecule type" value="Genomic_DNA"/>
</dbReference>
<protein>
    <submittedName>
        <fullName evidence="11">Related to DUF907 domain</fullName>
    </submittedName>
</protein>
<feature type="transmembrane region" description="Helical" evidence="8">
    <location>
        <begin position="411"/>
        <end position="431"/>
    </location>
</feature>
<dbReference type="AlphaFoldDB" id="A0AAI8Z473"/>
<dbReference type="InterPro" id="IPR010308">
    <property type="entry name" value="TRP_C"/>
</dbReference>
<feature type="transmembrane region" description="Helical" evidence="8">
    <location>
        <begin position="437"/>
        <end position="462"/>
    </location>
</feature>
<evidence type="ECO:0000256" key="9">
    <source>
        <dbReference type="SAM" id="SignalP"/>
    </source>
</evidence>
<feature type="transmembrane region" description="Helical" evidence="8">
    <location>
        <begin position="526"/>
        <end position="544"/>
    </location>
</feature>
<feature type="transmembrane region" description="Helical" evidence="8">
    <location>
        <begin position="363"/>
        <end position="390"/>
    </location>
</feature>
<dbReference type="InterPro" id="IPR032800">
    <property type="entry name" value="TRP_N"/>
</dbReference>
<dbReference type="Pfam" id="PF06011">
    <property type="entry name" value="TRP"/>
    <property type="match status" value="1"/>
</dbReference>
<dbReference type="GO" id="GO:0055085">
    <property type="term" value="P:transmembrane transport"/>
    <property type="evidence" value="ECO:0007669"/>
    <property type="project" value="TreeGrafter"/>
</dbReference>
<comment type="subcellular location">
    <subcellularLocation>
        <location evidence="1">Membrane</location>
        <topology evidence="1">Multi-pass membrane protein</topology>
    </subcellularLocation>
</comment>
<dbReference type="GO" id="GO:0016020">
    <property type="term" value="C:membrane"/>
    <property type="evidence" value="ECO:0007669"/>
    <property type="project" value="UniProtKB-SubCell"/>
</dbReference>
<keyword evidence="12" id="KW-1185">Reference proteome</keyword>
<dbReference type="GO" id="GO:0009272">
    <property type="term" value="P:fungal-type cell wall biogenesis"/>
    <property type="evidence" value="ECO:0007669"/>
    <property type="project" value="TreeGrafter"/>
</dbReference>
<feature type="region of interest" description="Disordered" evidence="7">
    <location>
        <begin position="676"/>
        <end position="748"/>
    </location>
</feature>
<dbReference type="PANTHER" id="PTHR31145:SF5">
    <property type="entry name" value="DUF907 DOMAIN PROTEIN (AFU_ORTHOLOGUE AFUA_2G06100)"/>
    <property type="match status" value="1"/>
</dbReference>
<dbReference type="Proteomes" id="UP001296104">
    <property type="component" value="Unassembled WGS sequence"/>
</dbReference>
<evidence type="ECO:0000256" key="3">
    <source>
        <dbReference type="ARBA" id="ARBA00022692"/>
    </source>
</evidence>
<comment type="caution">
    <text evidence="11">The sequence shown here is derived from an EMBL/GenBank/DDBJ whole genome shotgun (WGS) entry which is preliminary data.</text>
</comment>
<sequence>MRSLYRQLPLFLLSALPVGVLGGDILTTDGFSTCVSDPSIKVEALNVTYNRSNRKIIFDVAGSSAESQKVLLNLVVSAYGQQVYTKEYDPCDNATNMVDSTEAYSHMCPIPAGTFSSRGEQTIPEEYASKIPSIAFSVPDLDGLVKLEVKSEDGTKDLACITSTVGNGHTFNMPAISYAAAGVAAAALALSAAGALASAGAPGVSTPSPTFGEVIGWFQGMATNGMLSVQYPEVYRSFATNFAFSTGLLPWGQMQTAIDNFRNTTGGNLTDNNYYYLRNNATLVYDSGSTDSSSVSKRALNSILLWARDGTTTSVNGTDASTGSGASNSTSTSSSKDQHFVSGIQAYVEKLSIPSANTFMTVLLVWAIVVAAMIVLILLFKAILELWAQFSKLPKGLESWRKRYWWRMAKGITNLILLLYGVWVLYCVYQFKDGDSWAAKLLAGITLGLFTVLLAGFSWRIYAKAHQYKKLEGAPDKLYEDKETWIKYSLFYDNYKKSFWWLFVPAIVYMSARGAIIAGASGHGMVQASGQLIVEALMLIVLLWTRPYQRRSGKWINITIQSVRVISVVCVLIFVEELGISQTTKTITGVVLIVVQTTLTAVLALLIAINAIITCIKENPHTRARREAAKRNKDLDLTPLDARNSLLLDPMVQKDHGSTAYKAPLVASSPFADSRGRYDKVPYNTREDSPGGSGRYRDDEHLISSAAPFHRDLSQDRRNSVASHAHSRDHSVDSREPRLPDLNFGRAL</sequence>
<dbReference type="PANTHER" id="PTHR31145">
    <property type="entry name" value="INTEGRAL MEMBRANE PROTEIN (AFU_ORTHOLOGUE AFUA_7G01610)"/>
    <property type="match status" value="1"/>
</dbReference>
<feature type="compositionally biased region" description="Basic and acidic residues" evidence="7">
    <location>
        <begin position="709"/>
        <end position="719"/>
    </location>
</feature>
<evidence type="ECO:0000256" key="2">
    <source>
        <dbReference type="ARBA" id="ARBA00010642"/>
    </source>
</evidence>
<dbReference type="Pfam" id="PF14558">
    <property type="entry name" value="TRP_N"/>
    <property type="match status" value="1"/>
</dbReference>
<keyword evidence="6 8" id="KW-0472">Membrane</keyword>
<proteinExistence type="inferred from homology"/>
<dbReference type="SMART" id="SM01320">
    <property type="entry name" value="TRP_N"/>
    <property type="match status" value="1"/>
</dbReference>
<organism evidence="11 12">
    <name type="scientific">Lecanosticta acicola</name>
    <dbReference type="NCBI Taxonomy" id="111012"/>
    <lineage>
        <taxon>Eukaryota</taxon>
        <taxon>Fungi</taxon>
        <taxon>Dikarya</taxon>
        <taxon>Ascomycota</taxon>
        <taxon>Pezizomycotina</taxon>
        <taxon>Dothideomycetes</taxon>
        <taxon>Dothideomycetidae</taxon>
        <taxon>Mycosphaerellales</taxon>
        <taxon>Mycosphaerellaceae</taxon>
        <taxon>Lecanosticta</taxon>
    </lineage>
</organism>
<keyword evidence="3 8" id="KW-0812">Transmembrane</keyword>
<keyword evidence="4 9" id="KW-0732">Signal</keyword>
<evidence type="ECO:0000256" key="1">
    <source>
        <dbReference type="ARBA" id="ARBA00004141"/>
    </source>
</evidence>
<feature type="compositionally biased region" description="Basic and acidic residues" evidence="7">
    <location>
        <begin position="726"/>
        <end position="739"/>
    </location>
</feature>
<dbReference type="InterPro" id="IPR040241">
    <property type="entry name" value="TRP_Flc/Pkd2-like"/>
</dbReference>
<evidence type="ECO:0000256" key="4">
    <source>
        <dbReference type="ARBA" id="ARBA00022729"/>
    </source>
</evidence>